<feature type="domain" description="EF-hand" evidence="4">
    <location>
        <begin position="43"/>
        <end position="78"/>
    </location>
</feature>
<dbReference type="GO" id="GO:0005509">
    <property type="term" value="F:calcium ion binding"/>
    <property type="evidence" value="ECO:0007669"/>
    <property type="project" value="InterPro"/>
</dbReference>
<dbReference type="GO" id="GO:0042734">
    <property type="term" value="C:presynaptic membrane"/>
    <property type="evidence" value="ECO:0007669"/>
    <property type="project" value="TreeGrafter"/>
</dbReference>
<dbReference type="PROSITE" id="PS50031">
    <property type="entry name" value="EH"/>
    <property type="match status" value="2"/>
</dbReference>
<dbReference type="PANTHER" id="PTHR11216:SF170">
    <property type="entry name" value="DYNAMIN ASSOCIATED PROTEIN 160, ISOFORM D"/>
    <property type="match status" value="1"/>
</dbReference>
<evidence type="ECO:0000313" key="5">
    <source>
        <dbReference type="Proteomes" id="UP000492821"/>
    </source>
</evidence>
<dbReference type="Gene3D" id="1.10.238.10">
    <property type="entry name" value="EF-hand"/>
    <property type="match status" value="2"/>
</dbReference>
<dbReference type="WBParaSite" id="Pan_g14212.t1">
    <property type="protein sequence ID" value="Pan_g14212.t1"/>
    <property type="gene ID" value="Pan_g14212"/>
</dbReference>
<organism evidence="5 6">
    <name type="scientific">Panagrellus redivivus</name>
    <name type="common">Microworm</name>
    <dbReference type="NCBI Taxonomy" id="6233"/>
    <lineage>
        <taxon>Eukaryota</taxon>
        <taxon>Metazoa</taxon>
        <taxon>Ecdysozoa</taxon>
        <taxon>Nematoda</taxon>
        <taxon>Chromadorea</taxon>
        <taxon>Rhabditida</taxon>
        <taxon>Tylenchina</taxon>
        <taxon>Panagrolaimomorpha</taxon>
        <taxon>Panagrolaimoidea</taxon>
        <taxon>Panagrolaimidae</taxon>
        <taxon>Panagrellus</taxon>
    </lineage>
</organism>
<dbReference type="PROSITE" id="PS50222">
    <property type="entry name" value="EF_HAND_2"/>
    <property type="match status" value="2"/>
</dbReference>
<dbReference type="GO" id="GO:0060090">
    <property type="term" value="F:molecular adaptor activity"/>
    <property type="evidence" value="ECO:0007669"/>
    <property type="project" value="TreeGrafter"/>
</dbReference>
<sequence length="583" mass="66581">MADPYAITPLELSQFETQFLALGPQAGYVAGTQCRELFMKSGLSAQILGQIWALSDVTRDGRMDKHEFNVAMTLIRRNLAGLPVPSQLPLSLRAIIPSLGQPGPPPIVPIAAPRGPPPALPVGINPALPPKQCSDWSLPIPSKNKYRQEFYKNDRQNIGLMSGNQARYILSQSGLPTPILAQIWGLSDVNKDGNLSPDEFCVAMHFIDMVKLGYQLPNQLPSELASIFPNSRDESVSPAFDAAGNAVSKKTTFDDKFRDSYARGEAELERRRQIAREEEERLKAESDRRAREERERCERERQEIERRREAERSMADSTAISPCYTKKAIRYFVHVADEIIQKYRGLRSFKADEAVMMGETVTRLLKFVGFSDGEITWIMSVVNFRIQHSFQKKSSQSFRYNGAVSRTGDLLFGKPLDEFSDALFIKIPNDIFTKWHVYWINYLLIDRSYRQGLTLDSTAFRMLGLCCDDRYFYKTLSIPAPNCQDFECPLQTSEFSICASSTEGVSREVELPVEEAVWNPEEAEDRDVIYDQLLAILARLNTANDNWRKTMGDYKMPKKRTCVVMRNRRIFPYKIWKRIRLTF</sequence>
<dbReference type="SMART" id="SM00054">
    <property type="entry name" value="EFh"/>
    <property type="match status" value="2"/>
</dbReference>
<feature type="domain" description="EH" evidence="3">
    <location>
        <begin position="142"/>
        <end position="231"/>
    </location>
</feature>
<dbReference type="GO" id="GO:0097708">
    <property type="term" value="C:intracellular vesicle"/>
    <property type="evidence" value="ECO:0007669"/>
    <property type="project" value="TreeGrafter"/>
</dbReference>
<keyword evidence="5" id="KW-1185">Reference proteome</keyword>
<dbReference type="InterPro" id="IPR011992">
    <property type="entry name" value="EF-hand-dom_pair"/>
</dbReference>
<proteinExistence type="predicted"/>
<evidence type="ECO:0000256" key="2">
    <source>
        <dbReference type="SAM" id="MobiDB-lite"/>
    </source>
</evidence>
<dbReference type="Proteomes" id="UP000492821">
    <property type="component" value="Unassembled WGS sequence"/>
</dbReference>
<feature type="domain" description="EH" evidence="3">
    <location>
        <begin position="11"/>
        <end position="92"/>
    </location>
</feature>
<dbReference type="SMART" id="SM00027">
    <property type="entry name" value="EH"/>
    <property type="match status" value="2"/>
</dbReference>
<dbReference type="InterPro" id="IPR018247">
    <property type="entry name" value="EF_Hand_1_Ca_BS"/>
</dbReference>
<evidence type="ECO:0000256" key="1">
    <source>
        <dbReference type="ARBA" id="ARBA00022837"/>
    </source>
</evidence>
<accession>A0A7E4UY34</accession>
<feature type="domain" description="EF-hand" evidence="4">
    <location>
        <begin position="175"/>
        <end position="210"/>
    </location>
</feature>
<reference evidence="6" key="2">
    <citation type="submission" date="2020-10" db="UniProtKB">
        <authorList>
            <consortium name="WormBaseParasite"/>
        </authorList>
    </citation>
    <scope>IDENTIFICATION</scope>
</reference>
<reference evidence="5" key="1">
    <citation type="journal article" date="2013" name="Genetics">
        <title>The draft genome and transcriptome of Panagrellus redivivus are shaped by the harsh demands of a free-living lifestyle.</title>
        <authorList>
            <person name="Srinivasan J."/>
            <person name="Dillman A.R."/>
            <person name="Macchietto M.G."/>
            <person name="Heikkinen L."/>
            <person name="Lakso M."/>
            <person name="Fracchia K.M."/>
            <person name="Antoshechkin I."/>
            <person name="Mortazavi A."/>
            <person name="Wong G."/>
            <person name="Sternberg P.W."/>
        </authorList>
    </citation>
    <scope>NUCLEOTIDE SEQUENCE [LARGE SCALE GENOMIC DNA]</scope>
    <source>
        <strain evidence="5">MT8872</strain>
    </source>
</reference>
<protein>
    <submittedName>
        <fullName evidence="6">Intersectin-1</fullName>
    </submittedName>
</protein>
<dbReference type="GO" id="GO:0005737">
    <property type="term" value="C:cytoplasm"/>
    <property type="evidence" value="ECO:0007669"/>
    <property type="project" value="TreeGrafter"/>
</dbReference>
<dbReference type="CDD" id="cd00052">
    <property type="entry name" value="EH"/>
    <property type="match status" value="2"/>
</dbReference>
<dbReference type="Pfam" id="PF12763">
    <property type="entry name" value="EH"/>
    <property type="match status" value="2"/>
</dbReference>
<feature type="region of interest" description="Disordered" evidence="2">
    <location>
        <begin position="278"/>
        <end position="300"/>
    </location>
</feature>
<dbReference type="AlphaFoldDB" id="A0A7E4UY34"/>
<dbReference type="PROSITE" id="PS00018">
    <property type="entry name" value="EF_HAND_1"/>
    <property type="match status" value="1"/>
</dbReference>
<dbReference type="InterPro" id="IPR002048">
    <property type="entry name" value="EF_hand_dom"/>
</dbReference>
<dbReference type="InterPro" id="IPR000261">
    <property type="entry name" value="EH_dom"/>
</dbReference>
<keyword evidence="1" id="KW-0106">Calcium</keyword>
<evidence type="ECO:0000259" key="3">
    <source>
        <dbReference type="PROSITE" id="PS50031"/>
    </source>
</evidence>
<name>A0A7E4UY34_PANRE</name>
<evidence type="ECO:0000259" key="4">
    <source>
        <dbReference type="PROSITE" id="PS50222"/>
    </source>
</evidence>
<dbReference type="GO" id="GO:0150007">
    <property type="term" value="P:clathrin-dependent synaptic vesicle endocytosis"/>
    <property type="evidence" value="ECO:0007669"/>
    <property type="project" value="TreeGrafter"/>
</dbReference>
<dbReference type="SUPFAM" id="SSF47473">
    <property type="entry name" value="EF-hand"/>
    <property type="match status" value="2"/>
</dbReference>
<dbReference type="PANTHER" id="PTHR11216">
    <property type="entry name" value="EH DOMAIN"/>
    <property type="match status" value="1"/>
</dbReference>
<evidence type="ECO:0000313" key="6">
    <source>
        <dbReference type="WBParaSite" id="Pan_g14212.t1"/>
    </source>
</evidence>